<dbReference type="OMA" id="SIFNTAM"/>
<dbReference type="Proteomes" id="UP000002296">
    <property type="component" value="Unassembled WGS sequence"/>
</dbReference>
<feature type="region of interest" description="Disordered" evidence="1">
    <location>
        <begin position="1"/>
        <end position="39"/>
    </location>
</feature>
<dbReference type="SUPFAM" id="SSF50939">
    <property type="entry name" value="Sialidases"/>
    <property type="match status" value="1"/>
</dbReference>
<dbReference type="EMBL" id="AAHK01000350">
    <property type="protein sequence ID" value="EAN93430.1"/>
    <property type="molecule type" value="Genomic_DNA"/>
</dbReference>
<evidence type="ECO:0000313" key="2">
    <source>
        <dbReference type="EMBL" id="EAN93430.1"/>
    </source>
</evidence>
<dbReference type="InterPro" id="IPR036278">
    <property type="entry name" value="Sialidase_sf"/>
</dbReference>
<dbReference type="RefSeq" id="XP_815281.1">
    <property type="nucleotide sequence ID" value="XM_810188.1"/>
</dbReference>
<dbReference type="GeneID" id="3546966"/>
<feature type="compositionally biased region" description="Basic and acidic residues" evidence="1">
    <location>
        <begin position="25"/>
        <end position="34"/>
    </location>
</feature>
<reference evidence="2 3" key="1">
    <citation type="journal article" date="2005" name="Science">
        <title>The genome sequence of Trypanosoma cruzi, etiologic agent of Chagas disease.</title>
        <authorList>
            <person name="El-Sayed N.M."/>
            <person name="Myler P.J."/>
            <person name="Bartholomeu D.C."/>
            <person name="Nilsson D."/>
            <person name="Aggarwal G."/>
            <person name="Tran A.N."/>
            <person name="Ghedin E."/>
            <person name="Worthey E.A."/>
            <person name="Delcher A.L."/>
            <person name="Blandin G."/>
            <person name="Westenberger S.J."/>
            <person name="Caler E."/>
            <person name="Cerqueira G.C."/>
            <person name="Branche C."/>
            <person name="Haas B."/>
            <person name="Anupama A."/>
            <person name="Arner E."/>
            <person name="Aslund L."/>
            <person name="Attipoe P."/>
            <person name="Bontempi E."/>
            <person name="Bringaud F."/>
            <person name="Burton P."/>
            <person name="Cadag E."/>
            <person name="Campbell D.A."/>
            <person name="Carrington M."/>
            <person name="Crabtree J."/>
            <person name="Darban H."/>
            <person name="da Silveira J.F."/>
            <person name="de Jong P."/>
            <person name="Edwards K."/>
            <person name="Englund P.T."/>
            <person name="Fazelina G."/>
            <person name="Feldblyum T."/>
            <person name="Ferella M."/>
            <person name="Frasch A.C."/>
            <person name="Gull K."/>
            <person name="Horn D."/>
            <person name="Hou L."/>
            <person name="Huang Y."/>
            <person name="Kindlund E."/>
            <person name="Klingbeil M."/>
            <person name="Kluge S."/>
            <person name="Koo H."/>
            <person name="Lacerda D."/>
            <person name="Levin M.J."/>
            <person name="Lorenzi H."/>
            <person name="Louie T."/>
            <person name="Machado C.R."/>
            <person name="McCulloch R."/>
            <person name="McKenna A."/>
            <person name="Mizuno Y."/>
            <person name="Mottram J.C."/>
            <person name="Nelson S."/>
            <person name="Ochaya S."/>
            <person name="Osoegawa K."/>
            <person name="Pai G."/>
            <person name="Parsons M."/>
            <person name="Pentony M."/>
            <person name="Pettersson U."/>
            <person name="Pop M."/>
            <person name="Ramirez J.L."/>
            <person name="Rinta J."/>
            <person name="Robertson L."/>
            <person name="Salzberg S.L."/>
            <person name="Sanchez D.O."/>
            <person name="Seyler A."/>
            <person name="Sharma R."/>
            <person name="Shetty J."/>
            <person name="Simpson A.J."/>
            <person name="Sisk E."/>
            <person name="Tammi M.T."/>
            <person name="Tarleton R."/>
            <person name="Teixeira S."/>
            <person name="Van Aken S."/>
            <person name="Vogt C."/>
            <person name="Ward P.N."/>
            <person name="Wickstead B."/>
            <person name="Wortman J."/>
            <person name="White O."/>
            <person name="Fraser C.M."/>
            <person name="Stuart K.D."/>
            <person name="Andersson B."/>
        </authorList>
    </citation>
    <scope>NUCLEOTIDE SEQUENCE [LARGE SCALE GENOMIC DNA]</scope>
    <source>
        <strain evidence="2 3">CL Brener</strain>
    </source>
</reference>
<dbReference type="InParanoid" id="Q4DLM8"/>
<comment type="caution">
    <text evidence="2">The sequence shown here is derived from an EMBL/GenBank/DDBJ whole genome shotgun (WGS) entry which is preliminary data.</text>
</comment>
<dbReference type="AlphaFoldDB" id="Q4DLM8"/>
<dbReference type="KEGG" id="tcr:508857.15"/>
<gene>
    <name evidence="2" type="ORF">Tc00.1047053508857.15</name>
</gene>
<dbReference type="Gene3D" id="2.120.10.10">
    <property type="match status" value="1"/>
</dbReference>
<proteinExistence type="predicted"/>
<evidence type="ECO:0000256" key="1">
    <source>
        <dbReference type="SAM" id="MobiDB-lite"/>
    </source>
</evidence>
<name>Q4DLM8_TRYCC</name>
<dbReference type="PaxDb" id="353153-Q4DLM8"/>
<sequence length="234" mass="24789">MLSRVAAVKAPRTHNRRRVTGSSGRRREGGESEPQRPNMSRRVFTSAVLLLVVMVCCGSGAAHAVESNSGDAQLPNEVAILVPEKTLVVSKGGKGQSTTRNSFAAPSLVRAGGVMTVLAEGWIKYTGSHKTSSELGSADIVAGYISAAETWPSIVAEVTSTEWRVHTVLGDGNGDDLVGVLRNPTSVGVDNKAFLLVGNYSIKFDATKNIWQEVGWDIRMLVGEATHSLSSGRG</sequence>
<evidence type="ECO:0000313" key="3">
    <source>
        <dbReference type="Proteomes" id="UP000002296"/>
    </source>
</evidence>
<organism evidence="2 3">
    <name type="scientific">Trypanosoma cruzi (strain CL Brener)</name>
    <dbReference type="NCBI Taxonomy" id="353153"/>
    <lineage>
        <taxon>Eukaryota</taxon>
        <taxon>Discoba</taxon>
        <taxon>Euglenozoa</taxon>
        <taxon>Kinetoplastea</taxon>
        <taxon>Metakinetoplastina</taxon>
        <taxon>Trypanosomatida</taxon>
        <taxon>Trypanosomatidae</taxon>
        <taxon>Trypanosoma</taxon>
        <taxon>Schizotrypanum</taxon>
    </lineage>
</organism>
<keyword evidence="3" id="KW-1185">Reference proteome</keyword>
<accession>Q4DLM8</accession>
<protein>
    <submittedName>
        <fullName evidence="2">Trans-sialidase, putative</fullName>
    </submittedName>
</protein>
<feature type="non-terminal residue" evidence="2">
    <location>
        <position position="234"/>
    </location>
</feature>